<comment type="caution">
    <text evidence="4">The sequence shown here is derived from an EMBL/GenBank/DDBJ whole genome shotgun (WGS) entry which is preliminary data.</text>
</comment>
<dbReference type="InterPro" id="IPR019734">
    <property type="entry name" value="TPR_rpt"/>
</dbReference>
<accession>A0A4U5NAM2</accession>
<comment type="similarity">
    <text evidence="2">Belongs to the APC3/CDC27 family.</text>
</comment>
<gene>
    <name evidence="4" type="ORF">L596_014109</name>
</gene>
<dbReference type="AlphaFoldDB" id="A0A4U5NAM2"/>
<dbReference type="SUPFAM" id="SSF48452">
    <property type="entry name" value="TPR-like"/>
    <property type="match status" value="1"/>
</dbReference>
<dbReference type="PANTHER" id="PTHR12558:SF13">
    <property type="entry name" value="CELL DIVISION CYCLE PROTEIN 27 HOMOLOG"/>
    <property type="match status" value="1"/>
</dbReference>
<evidence type="ECO:0000313" key="5">
    <source>
        <dbReference type="Proteomes" id="UP000298663"/>
    </source>
</evidence>
<keyword evidence="5" id="KW-1185">Reference proteome</keyword>
<dbReference type="InterPro" id="IPR011990">
    <property type="entry name" value="TPR-like_helical_dom_sf"/>
</dbReference>
<dbReference type="Gene3D" id="1.25.40.10">
    <property type="entry name" value="Tetratricopeptide repeat domain"/>
    <property type="match status" value="1"/>
</dbReference>
<dbReference type="Proteomes" id="UP000298663">
    <property type="component" value="Unassembled WGS sequence"/>
</dbReference>
<keyword evidence="1" id="KW-0802">TPR repeat</keyword>
<proteinExistence type="inferred from homology"/>
<evidence type="ECO:0000256" key="3">
    <source>
        <dbReference type="ARBA" id="ARBA00039307"/>
    </source>
</evidence>
<organism evidence="4 5">
    <name type="scientific">Steinernema carpocapsae</name>
    <name type="common">Entomopathogenic nematode</name>
    <dbReference type="NCBI Taxonomy" id="34508"/>
    <lineage>
        <taxon>Eukaryota</taxon>
        <taxon>Metazoa</taxon>
        <taxon>Ecdysozoa</taxon>
        <taxon>Nematoda</taxon>
        <taxon>Chromadorea</taxon>
        <taxon>Rhabditida</taxon>
        <taxon>Tylenchina</taxon>
        <taxon>Panagrolaimomorpha</taxon>
        <taxon>Strongyloidoidea</taxon>
        <taxon>Steinernematidae</taxon>
        <taxon>Steinernema</taxon>
    </lineage>
</organism>
<evidence type="ECO:0000256" key="1">
    <source>
        <dbReference type="ARBA" id="ARBA00022803"/>
    </source>
</evidence>
<evidence type="ECO:0000256" key="2">
    <source>
        <dbReference type="ARBA" id="ARBA00038210"/>
    </source>
</evidence>
<dbReference type="EMBL" id="AZBU02000004">
    <property type="protein sequence ID" value="TKR79967.1"/>
    <property type="molecule type" value="Genomic_DNA"/>
</dbReference>
<dbReference type="SMART" id="SM00028">
    <property type="entry name" value="TPR"/>
    <property type="match status" value="2"/>
</dbReference>
<reference evidence="4 5" key="2">
    <citation type="journal article" date="2019" name="G3 (Bethesda)">
        <title>Hybrid Assembly of the Genome of the Entomopathogenic Nematode Steinernema carpocapsae Identifies the X-Chromosome.</title>
        <authorList>
            <person name="Serra L."/>
            <person name="Macchietto M."/>
            <person name="Macias-Munoz A."/>
            <person name="McGill C.J."/>
            <person name="Rodriguez I.M."/>
            <person name="Rodriguez B."/>
            <person name="Murad R."/>
            <person name="Mortazavi A."/>
        </authorList>
    </citation>
    <scope>NUCLEOTIDE SEQUENCE [LARGE SCALE GENOMIC DNA]</scope>
    <source>
        <strain evidence="4 5">ALL</strain>
    </source>
</reference>
<reference evidence="4 5" key="1">
    <citation type="journal article" date="2015" name="Genome Biol.">
        <title>Comparative genomics of Steinernema reveals deeply conserved gene regulatory networks.</title>
        <authorList>
            <person name="Dillman A.R."/>
            <person name="Macchietto M."/>
            <person name="Porter C.F."/>
            <person name="Rogers A."/>
            <person name="Williams B."/>
            <person name="Antoshechkin I."/>
            <person name="Lee M.M."/>
            <person name="Goodwin Z."/>
            <person name="Lu X."/>
            <person name="Lewis E.E."/>
            <person name="Goodrich-Blair H."/>
            <person name="Stock S.P."/>
            <person name="Adams B.J."/>
            <person name="Sternberg P.W."/>
            <person name="Mortazavi A."/>
        </authorList>
    </citation>
    <scope>NUCLEOTIDE SEQUENCE [LARGE SCALE GENOMIC DNA]</scope>
    <source>
        <strain evidence="4 5">ALL</strain>
    </source>
</reference>
<sequence>MARVYGTDSVEEALDYLRKVSSVNPNDPFTLHAIGCQLYMIQEYQDALEYFQKAENIKNGFSSSNLYYLGSCLYKTGSTVESVDCLKKALTLPARNKVDQKGKRAAKRMLLHVGFEEDEIVTIERIDSEDSLC</sequence>
<name>A0A4U5NAM2_STECR</name>
<protein>
    <recommendedName>
        <fullName evidence="3">Cell division cycle protein 27 homolog</fullName>
    </recommendedName>
</protein>
<dbReference type="OrthoDB" id="69711at2759"/>
<dbReference type="PANTHER" id="PTHR12558">
    <property type="entry name" value="CELL DIVISION CYCLE 16,23,27"/>
    <property type="match status" value="1"/>
</dbReference>
<evidence type="ECO:0000313" key="4">
    <source>
        <dbReference type="EMBL" id="TKR79967.1"/>
    </source>
</evidence>